<dbReference type="Gene3D" id="3.10.150.10">
    <property type="entry name" value="DNA Polymerase III, subunit A, domain 2"/>
    <property type="match status" value="1"/>
</dbReference>
<proteinExistence type="predicted"/>
<dbReference type="Gene3D" id="3.70.10.10">
    <property type="match status" value="1"/>
</dbReference>
<keyword evidence="1" id="KW-0238">DNA-binding</keyword>
<accession>A0A3A1Y3R0</accession>
<dbReference type="AlphaFoldDB" id="A0A3A1Y3R0"/>
<sequence>MKLVLQAHKLQKALTTAKEVVSKTLDPSIVLSQHVLLDFSQENQITFLAGDKEINHSVIITVEPNEGEFLSFPKEFEIETKDGHVIKQLSVSCNSFVDAVTGLNGKTLVTLEFTKPPLAGELTYANLTYETTVVRVEASNGQGYALLNESLKDAVAISTLDVSERILKDIIQSTIFCVSVKASKHTSLHTLIMSLTPTKLKAFGGDYSRIALCSYTFQGTPYVINGFNGFAEDKPLTFNLSRRVGAELLRLLSVTDDTVKLTFHLTASGHVQYLQVVKNDEELIFNLTYSKPPMYSHIVPETFADDVVCNATEIKDKLNRSIKFGDIILINSADNVLTLSATNSGTLDSFSTEITNVKTNPDSAPLNLRIQGKHFIELISPLQESARFRQVAPDEMLLSLNFVTKKVPVFVVRDLDNNELDRTYVLTPYNSVASVDNSSK</sequence>
<dbReference type="GO" id="GO:0009360">
    <property type="term" value="C:DNA polymerase III complex"/>
    <property type="evidence" value="ECO:0007669"/>
    <property type="project" value="InterPro"/>
</dbReference>
<protein>
    <submittedName>
        <fullName evidence="2">Uncharacterized protein</fullName>
    </submittedName>
</protein>
<gene>
    <name evidence="2" type="ORF">CJP74_06135</name>
</gene>
<dbReference type="RefSeq" id="WP_119497396.1">
    <property type="nucleotide sequence ID" value="NZ_NRJH01000052.1"/>
</dbReference>
<reference evidence="2 3" key="1">
    <citation type="submission" date="2017-08" db="EMBL/GenBank/DDBJ databases">
        <title>Reclassification of Bisgaard taxon 37 and 44.</title>
        <authorList>
            <person name="Christensen H."/>
        </authorList>
    </citation>
    <scope>NUCLEOTIDE SEQUENCE [LARGE SCALE GENOMIC DNA]</scope>
    <source>
        <strain evidence="2 3">B96_4</strain>
    </source>
</reference>
<evidence type="ECO:0000313" key="2">
    <source>
        <dbReference type="EMBL" id="RIY31858.1"/>
    </source>
</evidence>
<dbReference type="PANTHER" id="PTHR30478:SF0">
    <property type="entry name" value="BETA SLIDING CLAMP"/>
    <property type="match status" value="1"/>
</dbReference>
<dbReference type="GO" id="GO:0003677">
    <property type="term" value="F:DNA binding"/>
    <property type="evidence" value="ECO:0007669"/>
    <property type="project" value="UniProtKB-KW"/>
</dbReference>
<dbReference type="Proteomes" id="UP000266258">
    <property type="component" value="Unassembled WGS sequence"/>
</dbReference>
<name>A0A3A1Y3R0_9GAMM</name>
<dbReference type="GO" id="GO:0006271">
    <property type="term" value="P:DNA strand elongation involved in DNA replication"/>
    <property type="evidence" value="ECO:0007669"/>
    <property type="project" value="TreeGrafter"/>
</dbReference>
<dbReference type="OrthoDB" id="5667205at2"/>
<dbReference type="InterPro" id="IPR001001">
    <property type="entry name" value="DNA_polIII_beta"/>
</dbReference>
<evidence type="ECO:0000256" key="1">
    <source>
        <dbReference type="ARBA" id="ARBA00023125"/>
    </source>
</evidence>
<keyword evidence="3" id="KW-1185">Reference proteome</keyword>
<organism evidence="2 3">
    <name type="scientific">Psittacicella melopsittaci</name>
    <dbReference type="NCBI Taxonomy" id="2028576"/>
    <lineage>
        <taxon>Bacteria</taxon>
        <taxon>Pseudomonadati</taxon>
        <taxon>Pseudomonadota</taxon>
        <taxon>Gammaproteobacteria</taxon>
        <taxon>Pasteurellales</taxon>
        <taxon>Psittacicellaceae</taxon>
        <taxon>Psittacicella</taxon>
    </lineage>
</organism>
<dbReference type="EMBL" id="NRJH01000052">
    <property type="protein sequence ID" value="RIY31858.1"/>
    <property type="molecule type" value="Genomic_DNA"/>
</dbReference>
<dbReference type="PANTHER" id="PTHR30478">
    <property type="entry name" value="DNA POLYMERASE III SUBUNIT BETA"/>
    <property type="match status" value="1"/>
</dbReference>
<comment type="caution">
    <text evidence="2">The sequence shown here is derived from an EMBL/GenBank/DDBJ whole genome shotgun (WGS) entry which is preliminary data.</text>
</comment>
<evidence type="ECO:0000313" key="3">
    <source>
        <dbReference type="Proteomes" id="UP000266258"/>
    </source>
</evidence>